<gene>
    <name evidence="7" type="ORF">BD626DRAFT_435081</name>
</gene>
<evidence type="ECO:0000256" key="1">
    <source>
        <dbReference type="ARBA" id="ARBA00004123"/>
    </source>
</evidence>
<feature type="compositionally biased region" description="Basic and acidic residues" evidence="4">
    <location>
        <begin position="625"/>
        <end position="648"/>
    </location>
</feature>
<evidence type="ECO:0000259" key="6">
    <source>
        <dbReference type="Pfam" id="PF12295"/>
    </source>
</evidence>
<dbReference type="Pfam" id="PF12295">
    <property type="entry name" value="Symplekin_C"/>
    <property type="match status" value="1"/>
</dbReference>
<feature type="region of interest" description="Disordered" evidence="4">
    <location>
        <begin position="174"/>
        <end position="197"/>
    </location>
</feature>
<feature type="region of interest" description="Disordered" evidence="4">
    <location>
        <begin position="497"/>
        <end position="532"/>
    </location>
</feature>
<dbReference type="Gene3D" id="1.25.10.10">
    <property type="entry name" value="Leucine-rich Repeat Variant"/>
    <property type="match status" value="1"/>
</dbReference>
<name>A0A550C7D9_9AGAR</name>
<feature type="compositionally biased region" description="Low complexity" evidence="4">
    <location>
        <begin position="434"/>
        <end position="448"/>
    </location>
</feature>
<reference evidence="7 8" key="1">
    <citation type="journal article" date="2019" name="New Phytol.">
        <title>Comparative genomics reveals unique wood-decay strategies and fruiting body development in the Schizophyllaceae.</title>
        <authorList>
            <person name="Almasi E."/>
            <person name="Sahu N."/>
            <person name="Krizsan K."/>
            <person name="Balint B."/>
            <person name="Kovacs G.M."/>
            <person name="Kiss B."/>
            <person name="Cseklye J."/>
            <person name="Drula E."/>
            <person name="Henrissat B."/>
            <person name="Nagy I."/>
            <person name="Chovatia M."/>
            <person name="Adam C."/>
            <person name="LaButti K."/>
            <person name="Lipzen A."/>
            <person name="Riley R."/>
            <person name="Grigoriev I.V."/>
            <person name="Nagy L.G."/>
        </authorList>
    </citation>
    <scope>NUCLEOTIDE SEQUENCE [LARGE SCALE GENOMIC DNA]</scope>
    <source>
        <strain evidence="7 8">NL-1724</strain>
    </source>
</reference>
<feature type="domain" description="Symplekin/Pta1 N-terminal" evidence="5">
    <location>
        <begin position="100"/>
        <end position="322"/>
    </location>
</feature>
<dbReference type="InterPro" id="IPR016024">
    <property type="entry name" value="ARM-type_fold"/>
</dbReference>
<proteinExistence type="predicted"/>
<evidence type="ECO:0000259" key="5">
    <source>
        <dbReference type="Pfam" id="PF11935"/>
    </source>
</evidence>
<feature type="compositionally biased region" description="Basic and acidic residues" evidence="4">
    <location>
        <begin position="339"/>
        <end position="348"/>
    </location>
</feature>
<evidence type="ECO:0000256" key="4">
    <source>
        <dbReference type="SAM" id="MobiDB-lite"/>
    </source>
</evidence>
<keyword evidence="2" id="KW-0507">mRNA processing</keyword>
<feature type="region of interest" description="Disordered" evidence="4">
    <location>
        <begin position="868"/>
        <end position="932"/>
    </location>
</feature>
<dbReference type="InterPro" id="IPR032460">
    <property type="entry name" value="Symplekin/Pta1_N"/>
</dbReference>
<evidence type="ECO:0000313" key="7">
    <source>
        <dbReference type="EMBL" id="TRM60720.1"/>
    </source>
</evidence>
<protein>
    <submittedName>
        <fullName evidence="7">Symplekin tight junction protein C terminal-domain-containing protein</fullName>
    </submittedName>
</protein>
<evidence type="ECO:0000256" key="2">
    <source>
        <dbReference type="ARBA" id="ARBA00022664"/>
    </source>
</evidence>
<keyword evidence="8" id="KW-1185">Reference proteome</keyword>
<feature type="compositionally biased region" description="Low complexity" evidence="4">
    <location>
        <begin position="1327"/>
        <end position="1341"/>
    </location>
</feature>
<feature type="compositionally biased region" description="Low complexity" evidence="4">
    <location>
        <begin position="886"/>
        <end position="903"/>
    </location>
</feature>
<organism evidence="7 8">
    <name type="scientific">Schizophyllum amplum</name>
    <dbReference type="NCBI Taxonomy" id="97359"/>
    <lineage>
        <taxon>Eukaryota</taxon>
        <taxon>Fungi</taxon>
        <taxon>Dikarya</taxon>
        <taxon>Basidiomycota</taxon>
        <taxon>Agaricomycotina</taxon>
        <taxon>Agaricomycetes</taxon>
        <taxon>Agaricomycetidae</taxon>
        <taxon>Agaricales</taxon>
        <taxon>Schizophyllaceae</taxon>
        <taxon>Schizophyllum</taxon>
    </lineage>
</organism>
<dbReference type="PANTHER" id="PTHR15245:SF20">
    <property type="entry name" value="SYMPLEKIN"/>
    <property type="match status" value="1"/>
</dbReference>
<dbReference type="PANTHER" id="PTHR15245">
    <property type="entry name" value="SYMPLEKIN-RELATED"/>
    <property type="match status" value="1"/>
</dbReference>
<dbReference type="Pfam" id="PF11935">
    <property type="entry name" value="SYMPK_PTA1_N"/>
    <property type="match status" value="1"/>
</dbReference>
<comment type="caution">
    <text evidence="7">The sequence shown here is derived from an EMBL/GenBank/DDBJ whole genome shotgun (WGS) entry which is preliminary data.</text>
</comment>
<dbReference type="EMBL" id="VDMD01000020">
    <property type="protein sequence ID" value="TRM60720.1"/>
    <property type="molecule type" value="Genomic_DNA"/>
</dbReference>
<feature type="region of interest" description="Disordered" evidence="4">
    <location>
        <begin position="319"/>
        <end position="354"/>
    </location>
</feature>
<evidence type="ECO:0000313" key="8">
    <source>
        <dbReference type="Proteomes" id="UP000320762"/>
    </source>
</evidence>
<dbReference type="GO" id="GO:0006397">
    <property type="term" value="P:mRNA processing"/>
    <property type="evidence" value="ECO:0007669"/>
    <property type="project" value="UniProtKB-KW"/>
</dbReference>
<keyword evidence="3" id="KW-0539">Nucleus</keyword>
<sequence length="1352" mass="144737">MADPLGMLQAALTAEANSPAQSDILTSLRSTLEAAPAPIPILVSTLVSNIAGGGDSLLRTWVVDLLCFGICTTSLHVDQRTQLALSTLPTLSQLLDDASPAIVKVAIQALTGAYPLVFRQLCISRSNPAAWETMTSAKSRILDIVRTPEGILPTAVRLAAIKFAQRAVVIQSRATANSAPADPRRRQQQAAASDPNDASLALCPTNHPFMSPPKLEQEGARMSEFLLGQLFQTRDVATFSALVNSYAGLIKMRPGTVHTIVSALKAWTPSSLQEAGAGAVKSAEKSVRILLNHIHRNPAYGSLHPMVSEALSIQAARMEKAHQEEKLRRAGKRSASESGRPDAKRAKLEPAPAAVPDNGSASFLAAFDFTTLPASLITELVIANLGAFSDQALAALVAKFRADKGLPGPPAPAAATVAARSTTPPGSPPPALKAAYAQARAHGQNAAAPSAPRSTSLPTGPRAEREKKEVTPRPPPEPVDPLAVDLDQNELEFEPDALNRELGPGRDADDVVPPTAPRRMRQATGEADAGDVDMDVSDDEAAVADAAAAADIDFTSIVGPGGVALPAPPKLGEDEKLALVKDAVSRVWDGAAATDAVAGAVQGPELWMLLGVRMITRVAAMPLESGKEKKEEVTSGKSEKPERAASKEEDGEDSVQPGTKREVDDAEDGADDSTATPAAVEKLYERQDALRRTLCDYIIADFSGRLALATTWMNEEWYNDRVHMKFMKEERWRPNYDIWLAQLVSAYETMLDDGRPEAGTQRSFAKFLLDLPAVPPDVMDLLRDLCVEGGSPNRVAVGFQTLRGFVIQRPSLRDDALKVLLELTTHPERKTRGAAINTVKLWVPAVHPMNETVQKVALAIMRRLTRRDERNENGAPSADVEMHSSEAAGPEVAGGAAAGQEAPPRARESSGEAVAINEPAAPSHPMEGIEEGEEQEEVIQTPYLPEHVSGEGAELKSQVLQHVELLFALSVKVPELLDEIFDAFGQMEPAVQGVVQELITPLIRSLGPTHSRLLTLLRTFPPRAEGLALRVLQIFTESGRPSVQLVVIVKGLVAERADLREGALAARFLIPVIGEMDKADVIRYLPRIVSMLNGQPEPKAIVKSVFSSIVAQPPQTFGMASSNAPRLRHPEMLTPAELMVMLHESEKDIGLQSAKEAITICFSMTDIFRSEILAVVIQQIMDEPVLPVLFLRTVIQAVTTYKSLVPFVATTLLSRLITKKIWTNAPLWEGFVRCAKVTAPISFGALLQLPKDQLRELVGKQPSLKAGLRDYVTKKATNKTRVAGFLDIFGEGSENVPTPNGTATPPAPGVVVGNGATAASPMDVSDAATPLTPLTPQTQATSQMDGVEPAPP</sequence>
<feature type="region of interest" description="Disordered" evidence="4">
    <location>
        <begin position="625"/>
        <end position="678"/>
    </location>
</feature>
<dbReference type="InterPro" id="IPR021850">
    <property type="entry name" value="Symplekin/Pta1"/>
</dbReference>
<feature type="domain" description="Symplekin C-terminal" evidence="6">
    <location>
        <begin position="1066"/>
        <end position="1260"/>
    </location>
</feature>
<comment type="subcellular location">
    <subcellularLocation>
        <location evidence="1">Nucleus</location>
    </subcellularLocation>
</comment>
<feature type="region of interest" description="Disordered" evidence="4">
    <location>
        <begin position="409"/>
        <end position="482"/>
    </location>
</feature>
<dbReference type="InterPro" id="IPR011989">
    <property type="entry name" value="ARM-like"/>
</dbReference>
<evidence type="ECO:0000256" key="3">
    <source>
        <dbReference type="ARBA" id="ARBA00023242"/>
    </source>
</evidence>
<feature type="compositionally biased region" description="Basic and acidic residues" evidence="4">
    <location>
        <begin position="497"/>
        <end position="509"/>
    </location>
</feature>
<feature type="compositionally biased region" description="Basic and acidic residues" evidence="4">
    <location>
        <begin position="462"/>
        <end position="471"/>
    </location>
</feature>
<dbReference type="OrthoDB" id="331600at2759"/>
<feature type="region of interest" description="Disordered" evidence="4">
    <location>
        <begin position="1312"/>
        <end position="1352"/>
    </location>
</feature>
<dbReference type="SUPFAM" id="SSF48371">
    <property type="entry name" value="ARM repeat"/>
    <property type="match status" value="1"/>
</dbReference>
<accession>A0A550C7D9</accession>
<dbReference type="STRING" id="97359.A0A550C7D9"/>
<feature type="compositionally biased region" description="Basic and acidic residues" evidence="4">
    <location>
        <begin position="319"/>
        <end position="328"/>
    </location>
</feature>
<dbReference type="InterPro" id="IPR022075">
    <property type="entry name" value="Symplekin_C"/>
</dbReference>
<dbReference type="Proteomes" id="UP000320762">
    <property type="component" value="Unassembled WGS sequence"/>
</dbReference>
<dbReference type="GO" id="GO:0005847">
    <property type="term" value="C:mRNA cleavage and polyadenylation specificity factor complex"/>
    <property type="evidence" value="ECO:0007669"/>
    <property type="project" value="TreeGrafter"/>
</dbReference>
<feature type="compositionally biased region" description="Low complexity" evidence="4">
    <location>
        <begin position="413"/>
        <end position="424"/>
    </location>
</feature>